<dbReference type="Pfam" id="PF00588">
    <property type="entry name" value="SpoU_methylase"/>
    <property type="match status" value="1"/>
</dbReference>
<comment type="catalytic activity">
    <reaction evidence="6">
        <text>cytidine(34) in tRNA + S-adenosyl-L-methionine = 2'-O-methylcytidine(34) in tRNA + S-adenosyl-L-homocysteine + H(+)</text>
        <dbReference type="Rhea" id="RHEA:43084"/>
        <dbReference type="Rhea" id="RHEA-COMP:10331"/>
        <dbReference type="Rhea" id="RHEA-COMP:10332"/>
        <dbReference type="ChEBI" id="CHEBI:15378"/>
        <dbReference type="ChEBI" id="CHEBI:57856"/>
        <dbReference type="ChEBI" id="CHEBI:59789"/>
        <dbReference type="ChEBI" id="CHEBI:74495"/>
        <dbReference type="ChEBI" id="CHEBI:82748"/>
        <dbReference type="EC" id="2.1.1.207"/>
    </reaction>
</comment>
<proteinExistence type="inferred from homology"/>
<protein>
    <recommendedName>
        <fullName evidence="6">tRNA (cytidine(34)-2'-O)-methyltransferase</fullName>
        <ecNumber evidence="6">2.1.1.207</ecNumber>
    </recommendedName>
    <alternativeName>
        <fullName evidence="6">tRNA (cytidine/uridine-2'-O-)-methyltransferase TrmL</fullName>
    </alternativeName>
</protein>
<reference evidence="9" key="1">
    <citation type="journal article" date="2019" name="Int. J. Syst. Evol. Microbiol.">
        <title>The Global Catalogue of Microorganisms (GCM) 10K type strain sequencing project: providing services to taxonomists for standard genome sequencing and annotation.</title>
        <authorList>
            <consortium name="The Broad Institute Genomics Platform"/>
            <consortium name="The Broad Institute Genome Sequencing Center for Infectious Disease"/>
            <person name="Wu L."/>
            <person name="Ma J."/>
        </authorList>
    </citation>
    <scope>NUCLEOTIDE SEQUENCE [LARGE SCALE GENOMIC DNA]</scope>
    <source>
        <strain evidence="9">CGMCC 1.19062</strain>
    </source>
</reference>
<comment type="similarity">
    <text evidence="6">Belongs to the class IV-like SAM-binding methyltransferase superfamily. RNA methyltransferase TrmH family. TrmL subfamily.</text>
</comment>
<dbReference type="InterPro" id="IPR029028">
    <property type="entry name" value="Alpha/beta_knot_MTases"/>
</dbReference>
<evidence type="ECO:0000256" key="1">
    <source>
        <dbReference type="ARBA" id="ARBA00022490"/>
    </source>
</evidence>
<feature type="binding site" evidence="6">
    <location>
        <position position="77"/>
    </location>
    <ligand>
        <name>S-adenosyl-L-methionine</name>
        <dbReference type="ChEBI" id="CHEBI:59789"/>
    </ligand>
</feature>
<dbReference type="PIRSF" id="PIRSF029256">
    <property type="entry name" value="SpoU_TrmH_prd"/>
    <property type="match status" value="1"/>
</dbReference>
<feature type="binding site" evidence="6">
    <location>
        <position position="119"/>
    </location>
    <ligand>
        <name>S-adenosyl-L-methionine</name>
        <dbReference type="ChEBI" id="CHEBI:59789"/>
    </ligand>
</feature>
<evidence type="ECO:0000256" key="2">
    <source>
        <dbReference type="ARBA" id="ARBA00022603"/>
    </source>
</evidence>
<dbReference type="EC" id="2.1.1.207" evidence="6"/>
<dbReference type="RefSeq" id="WP_379875079.1">
    <property type="nucleotide sequence ID" value="NZ_JBHUIP010000003.1"/>
</dbReference>
<accession>A0ABW5DM02</accession>
<evidence type="ECO:0000259" key="7">
    <source>
        <dbReference type="Pfam" id="PF00588"/>
    </source>
</evidence>
<evidence type="ECO:0000256" key="6">
    <source>
        <dbReference type="HAMAP-Rule" id="MF_01885"/>
    </source>
</evidence>
<keyword evidence="4 6" id="KW-0949">S-adenosyl-L-methionine</keyword>
<keyword evidence="9" id="KW-1185">Reference proteome</keyword>
<dbReference type="InterPro" id="IPR016914">
    <property type="entry name" value="TrmL"/>
</dbReference>
<dbReference type="SUPFAM" id="SSF75217">
    <property type="entry name" value="alpha/beta knot"/>
    <property type="match status" value="1"/>
</dbReference>
<dbReference type="Proteomes" id="UP001597295">
    <property type="component" value="Unassembled WGS sequence"/>
</dbReference>
<keyword evidence="3 6" id="KW-0808">Transferase</keyword>
<comment type="catalytic activity">
    <reaction evidence="6">
        <text>5-carboxymethylaminomethyluridine(34) in tRNA(Leu) + S-adenosyl-L-methionine = 5-carboxymethylaminomethyl-2'-O-methyluridine(34) in tRNA(Leu) + S-adenosyl-L-homocysteine + H(+)</text>
        <dbReference type="Rhea" id="RHEA:43088"/>
        <dbReference type="Rhea" id="RHEA-COMP:10333"/>
        <dbReference type="Rhea" id="RHEA-COMP:10334"/>
        <dbReference type="ChEBI" id="CHEBI:15378"/>
        <dbReference type="ChEBI" id="CHEBI:57856"/>
        <dbReference type="ChEBI" id="CHEBI:59789"/>
        <dbReference type="ChEBI" id="CHEBI:74508"/>
        <dbReference type="ChEBI" id="CHEBI:74511"/>
        <dbReference type="EC" id="2.1.1.207"/>
    </reaction>
</comment>
<feature type="domain" description="tRNA/rRNA methyltransferase SpoU type" evidence="7">
    <location>
        <begin position="2"/>
        <end position="138"/>
    </location>
</feature>
<dbReference type="EMBL" id="JBHUIP010000003">
    <property type="protein sequence ID" value="MFD2262163.1"/>
    <property type="molecule type" value="Genomic_DNA"/>
</dbReference>
<feature type="binding site" evidence="6">
    <location>
        <position position="127"/>
    </location>
    <ligand>
        <name>S-adenosyl-L-methionine</name>
        <dbReference type="ChEBI" id="CHEBI:59789"/>
    </ligand>
</feature>
<keyword evidence="1 6" id="KW-0963">Cytoplasm</keyword>
<comment type="subunit">
    <text evidence="6">Homodimer.</text>
</comment>
<evidence type="ECO:0000256" key="3">
    <source>
        <dbReference type="ARBA" id="ARBA00022679"/>
    </source>
</evidence>
<evidence type="ECO:0000256" key="4">
    <source>
        <dbReference type="ARBA" id="ARBA00022691"/>
    </source>
</evidence>
<comment type="function">
    <text evidence="6">Methylates the ribose at the nucleotide 34 wobble position in the two leucyl isoacceptors tRNA(Leu)(CmAA) and tRNA(Leu)(cmnm5UmAA). Catalyzes the methyl transfer from S-adenosyl-L-methionine to the 2'-OH of the wobble nucleotide.</text>
</comment>
<comment type="subcellular location">
    <subcellularLocation>
        <location evidence="6">Cytoplasm</location>
    </subcellularLocation>
</comment>
<dbReference type="Gene3D" id="3.40.1280.10">
    <property type="match status" value="1"/>
</dbReference>
<organism evidence="8 9">
    <name type="scientific">Lacibacterium aquatile</name>
    <dbReference type="NCBI Taxonomy" id="1168082"/>
    <lineage>
        <taxon>Bacteria</taxon>
        <taxon>Pseudomonadati</taxon>
        <taxon>Pseudomonadota</taxon>
        <taxon>Alphaproteobacteria</taxon>
        <taxon>Rhodospirillales</taxon>
        <taxon>Rhodospirillaceae</taxon>
    </lineage>
</organism>
<keyword evidence="2 6" id="KW-0489">Methyltransferase</keyword>
<keyword evidence="5 6" id="KW-0819">tRNA processing</keyword>
<evidence type="ECO:0000313" key="9">
    <source>
        <dbReference type="Proteomes" id="UP001597295"/>
    </source>
</evidence>
<evidence type="ECO:0000313" key="8">
    <source>
        <dbReference type="EMBL" id="MFD2262163.1"/>
    </source>
</evidence>
<sequence length="150" mass="16198">MRLVLFQPDIAQNAGTILRLAACLGVGVDVIEPCGFPFDAAKFRRAGMDYLDQVDWQRHSSWQAYLATEPQGRLVLLSTKASTRLEGFEFQPGDRLLFGQESAGVPAEVAEIADAGVRIPLAQGVRSLNVAVAAAITAFEALRQTQGLPQ</sequence>
<dbReference type="HAMAP" id="MF_01885">
    <property type="entry name" value="tRNA_methyltr_TrmL"/>
    <property type="match status" value="1"/>
</dbReference>
<dbReference type="PANTHER" id="PTHR42971">
    <property type="entry name" value="TRNA (CYTIDINE(34)-2'-O)-METHYLTRANSFERASE"/>
    <property type="match status" value="1"/>
</dbReference>
<name>A0ABW5DM02_9PROT</name>
<dbReference type="InterPro" id="IPR001537">
    <property type="entry name" value="SpoU_MeTrfase"/>
</dbReference>
<dbReference type="InterPro" id="IPR029026">
    <property type="entry name" value="tRNA_m1G_MTases_N"/>
</dbReference>
<evidence type="ECO:0000256" key="5">
    <source>
        <dbReference type="ARBA" id="ARBA00022694"/>
    </source>
</evidence>
<gene>
    <name evidence="6" type="primary">trmL</name>
    <name evidence="8" type="ORF">ACFSM5_04635</name>
</gene>
<feature type="binding site" evidence="6">
    <location>
        <position position="99"/>
    </location>
    <ligand>
        <name>S-adenosyl-L-methionine</name>
        <dbReference type="ChEBI" id="CHEBI:59789"/>
    </ligand>
</feature>
<comment type="caution">
    <text evidence="8">The sequence shown here is derived from an EMBL/GenBank/DDBJ whole genome shotgun (WGS) entry which is preliminary data.</text>
</comment>
<dbReference type="CDD" id="cd18094">
    <property type="entry name" value="SpoU-like_TrmL"/>
    <property type="match status" value="1"/>
</dbReference>
<dbReference type="PANTHER" id="PTHR42971:SF1">
    <property type="entry name" value="TRNA (CYTIDINE(34)-2'-O)-METHYLTRANSFERASE"/>
    <property type="match status" value="1"/>
</dbReference>